<keyword evidence="7" id="KW-0547">Nucleotide-binding</keyword>
<feature type="transmembrane region" description="Helical" evidence="5">
    <location>
        <begin position="243"/>
        <end position="260"/>
    </location>
</feature>
<dbReference type="InterPro" id="IPR011527">
    <property type="entry name" value="ABC1_TM_dom"/>
</dbReference>
<dbReference type="PROSITE" id="PS50929">
    <property type="entry name" value="ABC_TM1F"/>
    <property type="match status" value="1"/>
</dbReference>
<dbReference type="InterPro" id="IPR036640">
    <property type="entry name" value="ABC1_TM_sf"/>
</dbReference>
<evidence type="ECO:0000313" key="7">
    <source>
        <dbReference type="EMBL" id="KAB7499643.1"/>
    </source>
</evidence>
<gene>
    <name evidence="7" type="ORF">Anas_12658</name>
</gene>
<feature type="transmembrane region" description="Helical" evidence="5">
    <location>
        <begin position="166"/>
        <end position="185"/>
    </location>
</feature>
<protein>
    <submittedName>
        <fullName evidence="7">ATP-binding cassette sub-family B member 10, mitochondrial</fullName>
    </submittedName>
</protein>
<evidence type="ECO:0000259" key="6">
    <source>
        <dbReference type="PROSITE" id="PS50929"/>
    </source>
</evidence>
<dbReference type="Proteomes" id="UP000326759">
    <property type="component" value="Unassembled WGS sequence"/>
</dbReference>
<evidence type="ECO:0000313" key="8">
    <source>
        <dbReference type="Proteomes" id="UP000326759"/>
    </source>
</evidence>
<dbReference type="EMBL" id="SEYY01017486">
    <property type="protein sequence ID" value="KAB7499643.1"/>
    <property type="molecule type" value="Genomic_DNA"/>
</dbReference>
<dbReference type="GO" id="GO:0015421">
    <property type="term" value="F:ABC-type oligopeptide transporter activity"/>
    <property type="evidence" value="ECO:0007669"/>
    <property type="project" value="TreeGrafter"/>
</dbReference>
<feature type="transmembrane region" description="Helical" evidence="5">
    <location>
        <begin position="121"/>
        <end position="146"/>
    </location>
</feature>
<accession>A0A5N5SZJ5</accession>
<evidence type="ECO:0000256" key="4">
    <source>
        <dbReference type="ARBA" id="ARBA00023136"/>
    </source>
</evidence>
<evidence type="ECO:0000256" key="1">
    <source>
        <dbReference type="ARBA" id="ARBA00004141"/>
    </source>
</evidence>
<keyword evidence="7" id="KW-0067">ATP-binding</keyword>
<sequence length="297" mass="32865">MIIMLINTTKQWTARINQYRSLTNPVLNYVINNSYSFCNNLKNPKIFTSSPNFAILSRNKFIKIGTFDGSYRHFSSQNEEKGNISNLKNNLNTIQGINLQKVKVNEVKRLFLLAKPETSTLAAGIALLAFSSSITMAVPFALGHVIDVIYTADPVEMKQNLKNVCLGLVGLFVTGGLANFGRVYLMNIAAHRITRNLRSSVFSSIIKQEISFFDMNRTGELINRLSADTSTVSQSVTLNISDGLRSLVMVIAGVGMMFYMSADLAVVGLSIVPPVAIMAIFYGKYLKRISKNVQVTL</sequence>
<dbReference type="GO" id="GO:0005524">
    <property type="term" value="F:ATP binding"/>
    <property type="evidence" value="ECO:0007669"/>
    <property type="project" value="UniProtKB-KW"/>
</dbReference>
<keyword evidence="3 5" id="KW-1133">Transmembrane helix</keyword>
<feature type="transmembrane region" description="Helical" evidence="5">
    <location>
        <begin position="266"/>
        <end position="283"/>
    </location>
</feature>
<organism evidence="7 8">
    <name type="scientific">Armadillidium nasatum</name>
    <dbReference type="NCBI Taxonomy" id="96803"/>
    <lineage>
        <taxon>Eukaryota</taxon>
        <taxon>Metazoa</taxon>
        <taxon>Ecdysozoa</taxon>
        <taxon>Arthropoda</taxon>
        <taxon>Crustacea</taxon>
        <taxon>Multicrustacea</taxon>
        <taxon>Malacostraca</taxon>
        <taxon>Eumalacostraca</taxon>
        <taxon>Peracarida</taxon>
        <taxon>Isopoda</taxon>
        <taxon>Oniscidea</taxon>
        <taxon>Crinocheta</taxon>
        <taxon>Armadillidiidae</taxon>
        <taxon>Armadillidium</taxon>
    </lineage>
</organism>
<feature type="non-terminal residue" evidence="7">
    <location>
        <position position="297"/>
    </location>
</feature>
<reference evidence="7 8" key="1">
    <citation type="journal article" date="2019" name="PLoS Biol.">
        <title>Sex chromosomes control vertical transmission of feminizing Wolbachia symbionts in an isopod.</title>
        <authorList>
            <person name="Becking T."/>
            <person name="Chebbi M.A."/>
            <person name="Giraud I."/>
            <person name="Moumen B."/>
            <person name="Laverre T."/>
            <person name="Caubet Y."/>
            <person name="Peccoud J."/>
            <person name="Gilbert C."/>
            <person name="Cordaux R."/>
        </authorList>
    </citation>
    <scope>NUCLEOTIDE SEQUENCE [LARGE SCALE GENOMIC DNA]</scope>
    <source>
        <strain evidence="7">ANa2</strain>
        <tissue evidence="7">Whole body excluding digestive tract and cuticle</tissue>
    </source>
</reference>
<name>A0A5N5SZJ5_9CRUS</name>
<keyword evidence="2 5" id="KW-0812">Transmembrane</keyword>
<evidence type="ECO:0000256" key="5">
    <source>
        <dbReference type="SAM" id="Phobius"/>
    </source>
</evidence>
<keyword evidence="8" id="KW-1185">Reference proteome</keyword>
<dbReference type="GO" id="GO:0090374">
    <property type="term" value="P:oligopeptide export from mitochondrion"/>
    <property type="evidence" value="ECO:0007669"/>
    <property type="project" value="TreeGrafter"/>
</dbReference>
<dbReference type="SUPFAM" id="SSF90123">
    <property type="entry name" value="ABC transporter transmembrane region"/>
    <property type="match status" value="1"/>
</dbReference>
<dbReference type="InterPro" id="IPR039421">
    <property type="entry name" value="Type_1_exporter"/>
</dbReference>
<dbReference type="PANTHER" id="PTHR43394:SF1">
    <property type="entry name" value="ATP-BINDING CASSETTE SUB-FAMILY B MEMBER 10, MITOCHONDRIAL"/>
    <property type="match status" value="1"/>
</dbReference>
<dbReference type="Pfam" id="PF00664">
    <property type="entry name" value="ABC_membrane"/>
    <property type="match status" value="1"/>
</dbReference>
<feature type="domain" description="ABC transmembrane type-1" evidence="6">
    <location>
        <begin position="122"/>
        <end position="297"/>
    </location>
</feature>
<evidence type="ECO:0000256" key="2">
    <source>
        <dbReference type="ARBA" id="ARBA00022692"/>
    </source>
</evidence>
<dbReference type="AlphaFoldDB" id="A0A5N5SZJ5"/>
<dbReference type="PANTHER" id="PTHR43394">
    <property type="entry name" value="ATP-DEPENDENT PERMEASE MDL1, MITOCHONDRIAL"/>
    <property type="match status" value="1"/>
</dbReference>
<dbReference type="GO" id="GO:0005743">
    <property type="term" value="C:mitochondrial inner membrane"/>
    <property type="evidence" value="ECO:0007669"/>
    <property type="project" value="TreeGrafter"/>
</dbReference>
<comment type="caution">
    <text evidence="7">The sequence shown here is derived from an EMBL/GenBank/DDBJ whole genome shotgun (WGS) entry which is preliminary data.</text>
</comment>
<keyword evidence="4 5" id="KW-0472">Membrane</keyword>
<proteinExistence type="predicted"/>
<comment type="subcellular location">
    <subcellularLocation>
        <location evidence="1">Membrane</location>
        <topology evidence="1">Multi-pass membrane protein</topology>
    </subcellularLocation>
</comment>
<evidence type="ECO:0000256" key="3">
    <source>
        <dbReference type="ARBA" id="ARBA00022989"/>
    </source>
</evidence>
<dbReference type="Gene3D" id="1.20.1560.10">
    <property type="entry name" value="ABC transporter type 1, transmembrane domain"/>
    <property type="match status" value="1"/>
</dbReference>
<dbReference type="OrthoDB" id="6500128at2759"/>